<protein>
    <recommendedName>
        <fullName evidence="5">Chlororespiratory reduction 21</fullName>
    </recommendedName>
</protein>
<dbReference type="AlphaFoldDB" id="A0AAV8SGS2"/>
<evidence type="ECO:0000313" key="3">
    <source>
        <dbReference type="EMBL" id="KAJ8751201.1"/>
    </source>
</evidence>
<accession>A0AAV8SGS2</accession>
<evidence type="ECO:0000256" key="1">
    <source>
        <dbReference type="ARBA" id="ARBA00022737"/>
    </source>
</evidence>
<dbReference type="FunFam" id="1.25.40.10:FF:000196">
    <property type="entry name" value="Pentatricopeptide repeat-containing protein At4g14850"/>
    <property type="match status" value="1"/>
</dbReference>
<dbReference type="GO" id="GO:0009451">
    <property type="term" value="P:RNA modification"/>
    <property type="evidence" value="ECO:0007669"/>
    <property type="project" value="InterPro"/>
</dbReference>
<dbReference type="FunFam" id="1.25.40.10:FF:000366">
    <property type="entry name" value="Pentatricopeptide (PPR) repeat-containing protein"/>
    <property type="match status" value="1"/>
</dbReference>
<sequence>MNTILSLNPTNPPIIHIRINPKRDWNNILKNQARLGNDSTILSAYARMESLGITPDKATLPLVFKACGRLNDVEFGKRVHASLEGTGLVEDVRVGSSILDFYCKCGFFEEGRTVFDKLNERDLVSWNAILAGCVSCHCYEETIGLFRRMQGEGWQPNSRTLVALVLAAEGVLELRVGQEIHGYCLRNGFFDLYPHVGTVLIGFYFKFDARLSTSVFHSMVVKSSLSWNAMISGYFEAGRLLESLLVFVWMLKNGVTFDLVTILIVIQICGVIGSLKLGMQIHVMAIKVGYGNDLFIVNSLLNMYSYCGSLDLAFKLFNKIPIHDVALWNSMLASYIEHGCYEEATGLFIRMQTEMRIDERTIVIMLSLCAELDDGLMKCKSLHAYAYKYWMKMDVALGNALLSIYADLNCVEDARKVFGQINKLDIISYNTMILALASSNLISQARELFEMMQESEIEPNSHTMIALLASCGDESYLGTGRSIHSLVIKHGFDFNLSLVTALTDMYMNCGDEATARDLFETCRNKDVISWNAMIASYIEQNRTDEAILLFSRMISQVEPNLVTVLNMLSCCTDLANLPEGQCLHAYATRRFSSSTSNLSLNNALITMYTRCGSVHNAEKIFKTLKRRNIISWNALVTGYSTNGCSYDAILAFKQMLEDGFQPNRISFLSVLSACRHAGLIEKGIEIFHSMLSEFRITPQMAHYGCVVDLLGRGGCLHEAWEFINYMPIEPDASVLRALLSACRLRANTKLAAVIFEKLVELEPANVGNYVLLSNIYAAAGLWSEVRLIRTWLKEKGMRKSPGISWIIIRGQVHSFASGDTSHPSSEKIYTNLNSLMALVRECGYAIDVRLLFHDEED</sequence>
<evidence type="ECO:0008006" key="5">
    <source>
        <dbReference type="Google" id="ProtNLM"/>
    </source>
</evidence>
<dbReference type="InterPro" id="IPR002885">
    <property type="entry name" value="PPR_rpt"/>
</dbReference>
<dbReference type="PROSITE" id="PS51375">
    <property type="entry name" value="PPR"/>
    <property type="match status" value="6"/>
</dbReference>
<dbReference type="Pfam" id="PF20431">
    <property type="entry name" value="E_motif"/>
    <property type="match status" value="1"/>
</dbReference>
<dbReference type="GO" id="GO:0003723">
    <property type="term" value="F:RNA binding"/>
    <property type="evidence" value="ECO:0007669"/>
    <property type="project" value="InterPro"/>
</dbReference>
<dbReference type="EMBL" id="JAIWQS010000011">
    <property type="protein sequence ID" value="KAJ8751201.1"/>
    <property type="molecule type" value="Genomic_DNA"/>
</dbReference>
<organism evidence="3 4">
    <name type="scientific">Erythroxylum novogranatense</name>
    <dbReference type="NCBI Taxonomy" id="1862640"/>
    <lineage>
        <taxon>Eukaryota</taxon>
        <taxon>Viridiplantae</taxon>
        <taxon>Streptophyta</taxon>
        <taxon>Embryophyta</taxon>
        <taxon>Tracheophyta</taxon>
        <taxon>Spermatophyta</taxon>
        <taxon>Magnoliopsida</taxon>
        <taxon>eudicotyledons</taxon>
        <taxon>Gunneridae</taxon>
        <taxon>Pentapetalae</taxon>
        <taxon>rosids</taxon>
        <taxon>fabids</taxon>
        <taxon>Malpighiales</taxon>
        <taxon>Erythroxylaceae</taxon>
        <taxon>Erythroxylum</taxon>
    </lineage>
</organism>
<dbReference type="NCBIfam" id="TIGR00756">
    <property type="entry name" value="PPR"/>
    <property type="match status" value="5"/>
</dbReference>
<reference evidence="3 4" key="1">
    <citation type="submission" date="2021-09" db="EMBL/GenBank/DDBJ databases">
        <title>Genomic insights and catalytic innovation underlie evolution of tropane alkaloids biosynthesis.</title>
        <authorList>
            <person name="Wang Y.-J."/>
            <person name="Tian T."/>
            <person name="Huang J.-P."/>
            <person name="Huang S.-X."/>
        </authorList>
    </citation>
    <scope>NUCLEOTIDE SEQUENCE [LARGE SCALE GENOMIC DNA]</scope>
    <source>
        <strain evidence="3">KIB-2018</strain>
        <tissue evidence="3">Leaf</tissue>
    </source>
</reference>
<feature type="repeat" description="PPR" evidence="2">
    <location>
        <begin position="526"/>
        <end position="556"/>
    </location>
</feature>
<dbReference type="InterPro" id="IPR046960">
    <property type="entry name" value="PPR_At4g14850-like_plant"/>
</dbReference>
<proteinExistence type="predicted"/>
<dbReference type="InterPro" id="IPR011990">
    <property type="entry name" value="TPR-like_helical_dom_sf"/>
</dbReference>
<keyword evidence="4" id="KW-1185">Reference proteome</keyword>
<evidence type="ECO:0000256" key="2">
    <source>
        <dbReference type="PROSITE-ProRule" id="PRU00708"/>
    </source>
</evidence>
<dbReference type="FunFam" id="1.25.40.10:FF:000144">
    <property type="entry name" value="Pentatricopeptide repeat-containing protein, mitochondrial"/>
    <property type="match status" value="1"/>
</dbReference>
<dbReference type="Proteomes" id="UP001159364">
    <property type="component" value="Linkage Group LG11"/>
</dbReference>
<dbReference type="PANTHER" id="PTHR24015:SF2025">
    <property type="entry name" value="REPEAT-CONTAINING PROTEIN, PUTATIVE-RELATED"/>
    <property type="match status" value="1"/>
</dbReference>
<keyword evidence="1" id="KW-0677">Repeat</keyword>
<feature type="repeat" description="PPR" evidence="2">
    <location>
        <begin position="122"/>
        <end position="156"/>
    </location>
</feature>
<dbReference type="PANTHER" id="PTHR24015">
    <property type="entry name" value="OS07G0578800 PROTEIN-RELATED"/>
    <property type="match status" value="1"/>
</dbReference>
<gene>
    <name evidence="3" type="ORF">K2173_016382</name>
</gene>
<feature type="repeat" description="PPR" evidence="2">
    <location>
        <begin position="425"/>
        <end position="459"/>
    </location>
</feature>
<name>A0AAV8SGS2_9ROSI</name>
<dbReference type="InterPro" id="IPR046848">
    <property type="entry name" value="E_motif"/>
</dbReference>
<evidence type="ECO:0000313" key="4">
    <source>
        <dbReference type="Proteomes" id="UP001159364"/>
    </source>
</evidence>
<feature type="repeat" description="PPR" evidence="2">
    <location>
        <begin position="324"/>
        <end position="354"/>
    </location>
</feature>
<feature type="repeat" description="PPR" evidence="2">
    <location>
        <begin position="628"/>
        <end position="662"/>
    </location>
</feature>
<dbReference type="Pfam" id="PF13041">
    <property type="entry name" value="PPR_2"/>
    <property type="match status" value="2"/>
</dbReference>
<dbReference type="SUPFAM" id="SSF48452">
    <property type="entry name" value="TPR-like"/>
    <property type="match status" value="2"/>
</dbReference>
<feature type="repeat" description="PPR" evidence="2">
    <location>
        <begin position="223"/>
        <end position="257"/>
    </location>
</feature>
<dbReference type="Gene3D" id="1.25.40.10">
    <property type="entry name" value="Tetratricopeptide repeat domain"/>
    <property type="match status" value="5"/>
</dbReference>
<dbReference type="Pfam" id="PF01535">
    <property type="entry name" value="PPR"/>
    <property type="match status" value="8"/>
</dbReference>
<comment type="caution">
    <text evidence="3">The sequence shown here is derived from an EMBL/GenBank/DDBJ whole genome shotgun (WGS) entry which is preliminary data.</text>
</comment>